<dbReference type="RefSeq" id="WP_413779249.1">
    <property type="nucleotide sequence ID" value="NZ_JAUOZS010000001.1"/>
</dbReference>
<dbReference type="PANTHER" id="PTHR42932">
    <property type="entry name" value="GENERAL STRESS PROTEIN 20U"/>
    <property type="match status" value="1"/>
</dbReference>
<evidence type="ECO:0000259" key="3">
    <source>
        <dbReference type="Pfam" id="PF00210"/>
    </source>
</evidence>
<keyword evidence="5" id="KW-1185">Reference proteome</keyword>
<name>A0ABU3NVA2_9FIRM</name>
<evidence type="ECO:0000256" key="2">
    <source>
        <dbReference type="RuleBase" id="RU003875"/>
    </source>
</evidence>
<reference evidence="4 5" key="1">
    <citation type="submission" date="2023-07" db="EMBL/GenBank/DDBJ databases">
        <title>The novel representative of Negativicutes class, Anaeroselena agilis gen. nov. sp. nov.</title>
        <authorList>
            <person name="Prokofeva M.I."/>
            <person name="Elcheninov A.G."/>
            <person name="Klyukina A."/>
            <person name="Kublanov I.V."/>
            <person name="Frolov E.N."/>
            <person name="Podosokorskaya O.A."/>
        </authorList>
    </citation>
    <scope>NUCLEOTIDE SEQUENCE [LARGE SCALE GENOMIC DNA]</scope>
    <source>
        <strain evidence="4 5">4137-cl</strain>
    </source>
</reference>
<dbReference type="SUPFAM" id="SSF47240">
    <property type="entry name" value="Ferritin-like"/>
    <property type="match status" value="1"/>
</dbReference>
<dbReference type="Proteomes" id="UP001254848">
    <property type="component" value="Unassembled WGS sequence"/>
</dbReference>
<dbReference type="InterPro" id="IPR012347">
    <property type="entry name" value="Ferritin-like"/>
</dbReference>
<evidence type="ECO:0000313" key="4">
    <source>
        <dbReference type="EMBL" id="MDT8900712.1"/>
    </source>
</evidence>
<proteinExistence type="inferred from homology"/>
<dbReference type="EMBL" id="JAUOZS010000001">
    <property type="protein sequence ID" value="MDT8900712.1"/>
    <property type="molecule type" value="Genomic_DNA"/>
</dbReference>
<dbReference type="PANTHER" id="PTHR42932:SF1">
    <property type="entry name" value="GENERAL STRESS PROTEIN 20U"/>
    <property type="match status" value="1"/>
</dbReference>
<dbReference type="CDD" id="cd01043">
    <property type="entry name" value="DPS"/>
    <property type="match status" value="1"/>
</dbReference>
<dbReference type="InterPro" id="IPR002177">
    <property type="entry name" value="DPS_DNA-bd"/>
</dbReference>
<organism evidence="4 5">
    <name type="scientific">Anaeroselena agilis</name>
    <dbReference type="NCBI Taxonomy" id="3063788"/>
    <lineage>
        <taxon>Bacteria</taxon>
        <taxon>Bacillati</taxon>
        <taxon>Bacillota</taxon>
        <taxon>Negativicutes</taxon>
        <taxon>Acetonemataceae</taxon>
        <taxon>Anaeroselena</taxon>
    </lineage>
</organism>
<dbReference type="PIRSF" id="PIRSF005900">
    <property type="entry name" value="Dps"/>
    <property type="match status" value="1"/>
</dbReference>
<evidence type="ECO:0000256" key="1">
    <source>
        <dbReference type="ARBA" id="ARBA00009497"/>
    </source>
</evidence>
<gene>
    <name evidence="4" type="ORF">Q4T40_05590</name>
</gene>
<protein>
    <submittedName>
        <fullName evidence="4">DNA starvation/stationary phase protection protein</fullName>
    </submittedName>
</protein>
<comment type="caution">
    <text evidence="4">The sequence shown here is derived from an EMBL/GenBank/DDBJ whole genome shotgun (WGS) entry which is preliminary data.</text>
</comment>
<dbReference type="Gene3D" id="1.20.1260.10">
    <property type="match status" value="1"/>
</dbReference>
<accession>A0ABU3NVA2</accession>
<feature type="domain" description="Ferritin/DPS" evidence="3">
    <location>
        <begin position="25"/>
        <end position="165"/>
    </location>
</feature>
<dbReference type="PRINTS" id="PR01346">
    <property type="entry name" value="HELNAPAPROT"/>
</dbReference>
<comment type="similarity">
    <text evidence="1 2">Belongs to the Dps family.</text>
</comment>
<sequence>MKENCCPDGYCPNGLKPEQTRRIVEGLNIYLANLNILYIKLHNLHWNVTGTGFFPLHAKTQELYEAVAEKLDEAAERIRALGCVPLASMREYLAAGTICELPGDEYPSPFVAKTIIEDFCTMLEMVRKIEAVASETSDQCTVGLLAEAMCFFEKQMWMMGAYLTRC</sequence>
<dbReference type="Pfam" id="PF00210">
    <property type="entry name" value="Ferritin"/>
    <property type="match status" value="1"/>
</dbReference>
<dbReference type="InterPro" id="IPR008331">
    <property type="entry name" value="Ferritin_DPS_dom"/>
</dbReference>
<evidence type="ECO:0000313" key="5">
    <source>
        <dbReference type="Proteomes" id="UP001254848"/>
    </source>
</evidence>
<dbReference type="InterPro" id="IPR009078">
    <property type="entry name" value="Ferritin-like_SF"/>
</dbReference>